<dbReference type="SUPFAM" id="SSF50341">
    <property type="entry name" value="CheW-like"/>
    <property type="match status" value="1"/>
</dbReference>
<gene>
    <name evidence="5" type="ORF">I6G66_19325</name>
</gene>
<evidence type="ECO:0000256" key="1">
    <source>
        <dbReference type="ARBA" id="ARBA00004496"/>
    </source>
</evidence>
<evidence type="ECO:0000313" key="6">
    <source>
        <dbReference type="Proteomes" id="UP000594778"/>
    </source>
</evidence>
<dbReference type="GO" id="GO:0006935">
    <property type="term" value="P:chemotaxis"/>
    <property type="evidence" value="ECO:0007669"/>
    <property type="project" value="InterPro"/>
</dbReference>
<dbReference type="SMART" id="SM00260">
    <property type="entry name" value="CheW"/>
    <property type="match status" value="1"/>
</dbReference>
<dbReference type="InterPro" id="IPR002545">
    <property type="entry name" value="CheW-lke_dom"/>
</dbReference>
<proteinExistence type="predicted"/>
<dbReference type="InterPro" id="IPR039315">
    <property type="entry name" value="CheW"/>
</dbReference>
<dbReference type="Gene3D" id="2.40.50.180">
    <property type="entry name" value="CheA-289, Domain 4"/>
    <property type="match status" value="1"/>
</dbReference>
<dbReference type="Gene3D" id="2.30.30.40">
    <property type="entry name" value="SH3 Domains"/>
    <property type="match status" value="1"/>
</dbReference>
<feature type="domain" description="CheW-like" evidence="4">
    <location>
        <begin position="10"/>
        <end position="150"/>
    </location>
</feature>
<name>A0A7T2VXA5_DELAC</name>
<protein>
    <recommendedName>
        <fullName evidence="2">Chemotaxis protein CheW</fullName>
    </recommendedName>
</protein>
<dbReference type="InterPro" id="IPR036061">
    <property type="entry name" value="CheW-like_dom_sf"/>
</dbReference>
<dbReference type="Proteomes" id="UP000594778">
    <property type="component" value="Chromosome"/>
</dbReference>
<dbReference type="RefSeq" id="WP_183020724.1">
    <property type="nucleotide sequence ID" value="NZ_CP065668.1"/>
</dbReference>
<accession>A0A7T2VXA5</accession>
<comment type="subcellular location">
    <subcellularLocation>
        <location evidence="1">Cytoplasm</location>
    </subcellularLocation>
</comment>
<evidence type="ECO:0000256" key="3">
    <source>
        <dbReference type="ARBA" id="ARBA00022490"/>
    </source>
</evidence>
<dbReference type="GO" id="GO:0005829">
    <property type="term" value="C:cytosol"/>
    <property type="evidence" value="ECO:0007669"/>
    <property type="project" value="TreeGrafter"/>
</dbReference>
<sequence length="158" mass="17259">MSHTLKTDTASQWLSFRVDDEEYGIDLLQVQEIRSYESPMRIASGPAHFNGVLELRGEVIPVIDLRLRLGLSHRQYDACTVTIMLRLPGGVTGMVVEGVTDVVTLMPQDLRPVPAVEGGIVNDCLLAMGVLDERSLLLIDAHRLLSTTKASLADCTAS</sequence>
<organism evidence="5 6">
    <name type="scientific">Delftia acidovorans</name>
    <name type="common">Pseudomonas acidovorans</name>
    <name type="synonym">Comamonas acidovorans</name>
    <dbReference type="NCBI Taxonomy" id="80866"/>
    <lineage>
        <taxon>Bacteria</taxon>
        <taxon>Pseudomonadati</taxon>
        <taxon>Pseudomonadota</taxon>
        <taxon>Betaproteobacteria</taxon>
        <taxon>Burkholderiales</taxon>
        <taxon>Comamonadaceae</taxon>
        <taxon>Delftia</taxon>
    </lineage>
</organism>
<dbReference type="Pfam" id="PF01584">
    <property type="entry name" value="CheW"/>
    <property type="match status" value="1"/>
</dbReference>
<evidence type="ECO:0000313" key="5">
    <source>
        <dbReference type="EMBL" id="QPS06460.1"/>
    </source>
</evidence>
<dbReference type="EMBL" id="CP065668">
    <property type="protein sequence ID" value="QPS06460.1"/>
    <property type="molecule type" value="Genomic_DNA"/>
</dbReference>
<dbReference type="PROSITE" id="PS50851">
    <property type="entry name" value="CHEW"/>
    <property type="match status" value="1"/>
</dbReference>
<evidence type="ECO:0000256" key="2">
    <source>
        <dbReference type="ARBA" id="ARBA00021483"/>
    </source>
</evidence>
<reference evidence="5 6" key="1">
    <citation type="submission" date="2020-12" db="EMBL/GenBank/DDBJ databases">
        <title>FDA dAtabase for Regulatory Grade micrObial Sequences (FDA-ARGOS): Supporting development and validation of Infectious Disease Dx tests.</title>
        <authorList>
            <person name="Sproer C."/>
            <person name="Gronow S."/>
            <person name="Severitt S."/>
            <person name="Schroder I."/>
            <person name="Tallon L."/>
            <person name="Sadzewicz L."/>
            <person name="Zhao X."/>
            <person name="Boylan J."/>
            <person name="Ott S."/>
            <person name="Bowen H."/>
            <person name="Vavikolanu K."/>
            <person name="Mehta A."/>
            <person name="Aluvathingal J."/>
            <person name="Nadendla S."/>
            <person name="Lowell S."/>
            <person name="Myers T."/>
            <person name="Yan Y."/>
            <person name="Sichtig H."/>
        </authorList>
    </citation>
    <scope>NUCLEOTIDE SEQUENCE [LARGE SCALE GENOMIC DNA]</scope>
    <source>
        <strain evidence="5 6">FDAARGOS_909</strain>
    </source>
</reference>
<keyword evidence="3" id="KW-0963">Cytoplasm</keyword>
<dbReference type="AlphaFoldDB" id="A0A7T2VXA5"/>
<dbReference type="PANTHER" id="PTHR22617">
    <property type="entry name" value="CHEMOTAXIS SENSOR HISTIDINE KINASE-RELATED"/>
    <property type="match status" value="1"/>
</dbReference>
<dbReference type="PANTHER" id="PTHR22617:SF45">
    <property type="entry name" value="CHEMOTAXIS PROTEIN CHEW"/>
    <property type="match status" value="1"/>
</dbReference>
<dbReference type="GO" id="GO:0007165">
    <property type="term" value="P:signal transduction"/>
    <property type="evidence" value="ECO:0007669"/>
    <property type="project" value="InterPro"/>
</dbReference>
<evidence type="ECO:0000259" key="4">
    <source>
        <dbReference type="PROSITE" id="PS50851"/>
    </source>
</evidence>